<reference evidence="1 2" key="2">
    <citation type="journal article" date="2012" name="PLoS ONE">
        <title>An ancient pathway combining carbon dioxide fixation with the generation and utilization of a sodium ion gradient for ATP synthesis.</title>
        <authorList>
            <person name="Poehlein A."/>
            <person name="Schmidt S."/>
            <person name="Kaster A.K."/>
            <person name="Goenrich M."/>
            <person name="Vollmers J."/>
            <person name="Thurmer A."/>
            <person name="Bertsch J."/>
            <person name="Schuchmann K."/>
            <person name="Voigt B."/>
            <person name="Hecker M."/>
            <person name="Daniel R."/>
            <person name="Thauer R.K."/>
            <person name="Gottschalk G."/>
            <person name="Muller V."/>
        </authorList>
    </citation>
    <scope>NUCLEOTIDE SEQUENCE [LARGE SCALE GENOMIC DNA]</scope>
    <source>
        <strain evidence="2">ATCC 29683 / DSM 1030 / JCM 2381 / KCTC 1655 / WB1</strain>
    </source>
</reference>
<accession>H6LH49</accession>
<keyword evidence="2" id="KW-1185">Reference proteome</keyword>
<sequence>MSLEAVTKIKETIDQLKKLTHEEFYNGFELYKSSVNTNPNGPEEGIVFESNGKKNPDDYEALLIYKTQATIIADTLAILNVLKDLNWLYTTQINAMLKIYAKAFEEHLNESDLDELLENPPHWDNNIVH</sequence>
<dbReference type="RefSeq" id="WP_014355990.1">
    <property type="nucleotide sequence ID" value="NC_016894.1"/>
</dbReference>
<evidence type="ECO:0000313" key="1">
    <source>
        <dbReference type="EMBL" id="AFA48387.1"/>
    </source>
</evidence>
<protein>
    <submittedName>
        <fullName evidence="1">Uncharacterized protein</fullName>
    </submittedName>
</protein>
<dbReference type="Proteomes" id="UP000007177">
    <property type="component" value="Chromosome"/>
</dbReference>
<proteinExistence type="predicted"/>
<dbReference type="EMBL" id="CP002987">
    <property type="protein sequence ID" value="AFA48387.1"/>
    <property type="molecule type" value="Genomic_DNA"/>
</dbReference>
<gene>
    <name evidence="1" type="ordered locus">Awo_c16050</name>
</gene>
<dbReference type="OrthoDB" id="10004661at2"/>
<dbReference type="HOGENOM" id="CLU_1943991_0_0_9"/>
<reference evidence="2" key="1">
    <citation type="submission" date="2011-07" db="EMBL/GenBank/DDBJ databases">
        <title>Complete genome sequence of Acetobacterium woodii.</title>
        <authorList>
            <person name="Poehlein A."/>
            <person name="Schmidt S."/>
            <person name="Kaster A.-K."/>
            <person name="Goenrich M."/>
            <person name="Vollmers J."/>
            <person name="Thuermer A."/>
            <person name="Gottschalk G."/>
            <person name="Thauer R.K."/>
            <person name="Daniel R."/>
            <person name="Mueller V."/>
        </authorList>
    </citation>
    <scope>NUCLEOTIDE SEQUENCE [LARGE SCALE GENOMIC DNA]</scope>
    <source>
        <strain evidence="2">ATCC 29683 / DSM 1030 / JCM 2381 / KCTC 1655 / WB1</strain>
    </source>
</reference>
<name>H6LH49_ACEWD</name>
<dbReference type="AlphaFoldDB" id="H6LH49"/>
<evidence type="ECO:0000313" key="2">
    <source>
        <dbReference type="Proteomes" id="UP000007177"/>
    </source>
</evidence>
<organism evidence="1 2">
    <name type="scientific">Acetobacterium woodii (strain ATCC 29683 / DSM 1030 / JCM 2381 / KCTC 1655 / WB1)</name>
    <dbReference type="NCBI Taxonomy" id="931626"/>
    <lineage>
        <taxon>Bacteria</taxon>
        <taxon>Bacillati</taxon>
        <taxon>Bacillota</taxon>
        <taxon>Clostridia</taxon>
        <taxon>Eubacteriales</taxon>
        <taxon>Eubacteriaceae</taxon>
        <taxon>Acetobacterium</taxon>
    </lineage>
</organism>
<dbReference type="KEGG" id="awo:Awo_c16050"/>